<keyword evidence="5 6" id="KW-0472">Membrane</keyword>
<accession>A0A1B1Z6C3</accession>
<name>A0A1B1Z6C3_9BACL</name>
<dbReference type="KEGG" id="far:ABE41_013260"/>
<dbReference type="AlphaFoldDB" id="A0A1B1Z6C3"/>
<evidence type="ECO:0000256" key="5">
    <source>
        <dbReference type="ARBA" id="ARBA00023136"/>
    </source>
</evidence>
<dbReference type="Pfam" id="PF13567">
    <property type="entry name" value="DUF4131"/>
    <property type="match status" value="1"/>
</dbReference>
<reference evidence="8 9" key="1">
    <citation type="submission" date="2016-08" db="EMBL/GenBank/DDBJ databases">
        <title>Complete genome sequence of Fictibacillus arsenicus G25-54, a strain with toxicity to nematodes and a potential arsenic-resistance activity.</title>
        <authorList>
            <person name="Zheng Z."/>
        </authorList>
    </citation>
    <scope>NUCLEOTIDE SEQUENCE [LARGE SCALE GENOMIC DNA]</scope>
    <source>
        <strain evidence="8 9">G25-54</strain>
    </source>
</reference>
<comment type="subcellular location">
    <subcellularLocation>
        <location evidence="1">Cell membrane</location>
        <topology evidence="1">Multi-pass membrane protein</topology>
    </subcellularLocation>
</comment>
<evidence type="ECO:0000256" key="6">
    <source>
        <dbReference type="SAM" id="Phobius"/>
    </source>
</evidence>
<feature type="transmembrane region" description="Helical" evidence="6">
    <location>
        <begin position="217"/>
        <end position="240"/>
    </location>
</feature>
<evidence type="ECO:0000256" key="3">
    <source>
        <dbReference type="ARBA" id="ARBA00022692"/>
    </source>
</evidence>
<protein>
    <submittedName>
        <fullName evidence="8">DNA internalization-related competence protein ComEC/Rec2</fullName>
    </submittedName>
</protein>
<dbReference type="EMBL" id="CP016761">
    <property type="protein sequence ID" value="ANX12974.1"/>
    <property type="molecule type" value="Genomic_DNA"/>
</dbReference>
<feature type="transmembrane region" description="Helical" evidence="6">
    <location>
        <begin position="6"/>
        <end position="27"/>
    </location>
</feature>
<proteinExistence type="predicted"/>
<feature type="transmembrane region" description="Helical" evidence="6">
    <location>
        <begin position="401"/>
        <end position="422"/>
    </location>
</feature>
<organism evidence="8 9">
    <name type="scientific">Fictibacillus arsenicus</name>
    <dbReference type="NCBI Taxonomy" id="255247"/>
    <lineage>
        <taxon>Bacteria</taxon>
        <taxon>Bacillati</taxon>
        <taxon>Bacillota</taxon>
        <taxon>Bacilli</taxon>
        <taxon>Bacillales</taxon>
        <taxon>Fictibacillaceae</taxon>
        <taxon>Fictibacillus</taxon>
    </lineage>
</organism>
<dbReference type="SMART" id="SM00849">
    <property type="entry name" value="Lactamase_B"/>
    <property type="match status" value="1"/>
</dbReference>
<dbReference type="GO" id="GO:0030420">
    <property type="term" value="P:establishment of competence for transformation"/>
    <property type="evidence" value="ECO:0007669"/>
    <property type="project" value="InterPro"/>
</dbReference>
<feature type="transmembrane region" description="Helical" evidence="6">
    <location>
        <begin position="34"/>
        <end position="50"/>
    </location>
</feature>
<feature type="transmembrane region" description="Helical" evidence="6">
    <location>
        <begin position="374"/>
        <end position="394"/>
    </location>
</feature>
<feature type="domain" description="Metallo-beta-lactamase" evidence="7">
    <location>
        <begin position="493"/>
        <end position="703"/>
    </location>
</feature>
<feature type="transmembrane region" description="Helical" evidence="6">
    <location>
        <begin position="340"/>
        <end position="362"/>
    </location>
</feature>
<keyword evidence="2" id="KW-1003">Cell membrane</keyword>
<feature type="transmembrane region" description="Helical" evidence="6">
    <location>
        <begin position="463"/>
        <end position="480"/>
    </location>
</feature>
<dbReference type="InterPro" id="IPR004477">
    <property type="entry name" value="ComEC_N"/>
</dbReference>
<dbReference type="InterPro" id="IPR052159">
    <property type="entry name" value="Competence_DNA_uptake"/>
</dbReference>
<evidence type="ECO:0000256" key="4">
    <source>
        <dbReference type="ARBA" id="ARBA00022989"/>
    </source>
</evidence>
<keyword evidence="4 6" id="KW-1133">Transmembrane helix</keyword>
<feature type="transmembrane region" description="Helical" evidence="6">
    <location>
        <begin position="269"/>
        <end position="286"/>
    </location>
</feature>
<feature type="transmembrane region" description="Helical" evidence="6">
    <location>
        <begin position="434"/>
        <end position="451"/>
    </location>
</feature>
<dbReference type="Pfam" id="PF03772">
    <property type="entry name" value="Competence"/>
    <property type="match status" value="1"/>
</dbReference>
<dbReference type="Gene3D" id="3.60.15.10">
    <property type="entry name" value="Ribonuclease Z/Hydroxyacylglutathione hydrolase-like"/>
    <property type="match status" value="1"/>
</dbReference>
<feature type="transmembrane region" description="Helical" evidence="6">
    <location>
        <begin position="316"/>
        <end position="333"/>
    </location>
</feature>
<keyword evidence="3 6" id="KW-0812">Transmembrane</keyword>
<dbReference type="PANTHER" id="PTHR30619:SF1">
    <property type="entry name" value="RECOMBINATION PROTEIN 2"/>
    <property type="match status" value="1"/>
</dbReference>
<dbReference type="Proteomes" id="UP000077412">
    <property type="component" value="Chromosome"/>
</dbReference>
<sequence>MTGVWLSKMITVTGIVLITFLVIVIFFQLKRKTFVVLMFLPLFFFYSQWYELKNISLFPPHTTDFQGTIETIPKIDGNMISFQYKSSGEILVVRYKMNSADEKRSLEKLEIGMHCFFNGTLEDPQPQSHYFGMNYREFLHNKNIHWILEPSQVDGESCVKDKKENLISRIKIWRSKSIKQLETQFSQNTAGLMNALIFGYREKIEIETLESYQKLGLTHLLAVSGFNVGIVSYFLYLLFVRMGIVKELAYVLIVIFLPIYIVLTGGESSIVRAGIMGMLALCFIVFRKKINPAMLLSIVCIIMLSWNPLYAFDLGFQLSFLMTFVLITSFSLFKSRSNIQLLIITSFMCSLFSFPIILYHFFEFSLWSLPINILYIPVVSLVLFPVSLFVFTVIQLTPSAVYLLKLPVQILFECSASFLEIAQKFNGMLLLGRPSSWLFLFYFLAILYLFYEWERNDRIHLRFCLPFMFIIMVQACIPYLNPSAKVSFINVGQGDSVLIELPFRRAVYLIDTGGAIPFKKEKWEERNEEYDVTKKAVLPYLKGRGIRKIDGLILSHPDMDHAGGTVFLINNFPIETIYMPKNNNLSELETEIIESGKQKGIHVKNLRKGMQWSIGNSQFLVLHPSEKDTSSNNRSVVLWIKLYNTSFLLTGDIEKEAEHEIINNFSRLNVDVLKVAHHGSRTSTTDQFLELAAPEFAVISSGRNNIYGHPAIDVITRLKKKKVTIYRTDENGDIIFEAAERGLKITTVQ</sequence>
<dbReference type="Pfam" id="PF00753">
    <property type="entry name" value="Lactamase_B"/>
    <property type="match status" value="1"/>
</dbReference>
<dbReference type="PANTHER" id="PTHR30619">
    <property type="entry name" value="DNA INTERNALIZATION/COMPETENCE PROTEIN COMEC/REC2"/>
    <property type="match status" value="1"/>
</dbReference>
<evidence type="ECO:0000259" key="7">
    <source>
        <dbReference type="SMART" id="SM00849"/>
    </source>
</evidence>
<dbReference type="InterPro" id="IPR001279">
    <property type="entry name" value="Metallo-B-lactamas"/>
</dbReference>
<keyword evidence="9" id="KW-1185">Reference proteome</keyword>
<evidence type="ECO:0000313" key="9">
    <source>
        <dbReference type="Proteomes" id="UP000077412"/>
    </source>
</evidence>
<dbReference type="InterPro" id="IPR036866">
    <property type="entry name" value="RibonucZ/Hydroxyglut_hydro"/>
</dbReference>
<dbReference type="InterPro" id="IPR004797">
    <property type="entry name" value="Competence_ComEC/Rec2"/>
</dbReference>
<dbReference type="InterPro" id="IPR025405">
    <property type="entry name" value="DUF4131"/>
</dbReference>
<dbReference type="SUPFAM" id="SSF56281">
    <property type="entry name" value="Metallo-hydrolase/oxidoreductase"/>
    <property type="match status" value="1"/>
</dbReference>
<dbReference type="GO" id="GO:0005886">
    <property type="term" value="C:plasma membrane"/>
    <property type="evidence" value="ECO:0007669"/>
    <property type="project" value="UniProtKB-SubCell"/>
</dbReference>
<feature type="transmembrane region" description="Helical" evidence="6">
    <location>
        <begin position="247"/>
        <end position="263"/>
    </location>
</feature>
<dbReference type="NCBIfam" id="TIGR00360">
    <property type="entry name" value="ComEC_N-term"/>
    <property type="match status" value="1"/>
</dbReference>
<evidence type="ECO:0000256" key="2">
    <source>
        <dbReference type="ARBA" id="ARBA00022475"/>
    </source>
</evidence>
<gene>
    <name evidence="8" type="ORF">ABE41_013260</name>
</gene>
<dbReference type="InterPro" id="IPR035681">
    <property type="entry name" value="ComA-like_MBL"/>
</dbReference>
<dbReference type="NCBIfam" id="TIGR00361">
    <property type="entry name" value="ComEC_Rec2"/>
    <property type="match status" value="1"/>
</dbReference>
<evidence type="ECO:0000256" key="1">
    <source>
        <dbReference type="ARBA" id="ARBA00004651"/>
    </source>
</evidence>
<feature type="transmembrane region" description="Helical" evidence="6">
    <location>
        <begin position="293"/>
        <end position="310"/>
    </location>
</feature>
<dbReference type="CDD" id="cd07731">
    <property type="entry name" value="ComA-like_MBL-fold"/>
    <property type="match status" value="1"/>
</dbReference>
<evidence type="ECO:0000313" key="8">
    <source>
        <dbReference type="EMBL" id="ANX12974.1"/>
    </source>
</evidence>
<dbReference type="STRING" id="255247.ABE41_013260"/>